<reference evidence="5 6" key="1">
    <citation type="submission" date="2017-06" db="EMBL/GenBank/DDBJ databases">
        <title>Draft genome sequence of a variant of Elsinoe murrayae.</title>
        <authorList>
            <person name="Cheng Q."/>
        </authorList>
    </citation>
    <scope>NUCLEOTIDE SEQUENCE [LARGE SCALE GENOMIC DNA]</scope>
    <source>
        <strain evidence="5 6">CQ-2017a</strain>
    </source>
</reference>
<dbReference type="CDD" id="cd00116">
    <property type="entry name" value="LRR_RI"/>
    <property type="match status" value="1"/>
</dbReference>
<proteinExistence type="predicted"/>
<dbReference type="GO" id="GO:0005096">
    <property type="term" value="F:GTPase activator activity"/>
    <property type="evidence" value="ECO:0007669"/>
    <property type="project" value="UniProtKB-KW"/>
</dbReference>
<dbReference type="SMART" id="SM00368">
    <property type="entry name" value="LRR_RI"/>
    <property type="match status" value="6"/>
</dbReference>
<dbReference type="GO" id="GO:0048471">
    <property type="term" value="C:perinuclear region of cytoplasm"/>
    <property type="evidence" value="ECO:0007669"/>
    <property type="project" value="TreeGrafter"/>
</dbReference>
<dbReference type="PANTHER" id="PTHR24113">
    <property type="entry name" value="RAN GTPASE-ACTIVATING PROTEIN 1"/>
    <property type="match status" value="1"/>
</dbReference>
<evidence type="ECO:0000313" key="5">
    <source>
        <dbReference type="EMBL" id="PNS17547.1"/>
    </source>
</evidence>
<evidence type="ECO:0000256" key="1">
    <source>
        <dbReference type="ARBA" id="ARBA00022468"/>
    </source>
</evidence>
<evidence type="ECO:0000313" key="6">
    <source>
        <dbReference type="Proteomes" id="UP000243797"/>
    </source>
</evidence>
<dbReference type="InterPro" id="IPR027038">
    <property type="entry name" value="RanGap"/>
</dbReference>
<dbReference type="GO" id="GO:0006913">
    <property type="term" value="P:nucleocytoplasmic transport"/>
    <property type="evidence" value="ECO:0007669"/>
    <property type="project" value="TreeGrafter"/>
</dbReference>
<comment type="caution">
    <text evidence="5">The sequence shown here is derived from an EMBL/GenBank/DDBJ whole genome shotgun (WGS) entry which is preliminary data.</text>
</comment>
<dbReference type="GO" id="GO:0005634">
    <property type="term" value="C:nucleus"/>
    <property type="evidence" value="ECO:0007669"/>
    <property type="project" value="TreeGrafter"/>
</dbReference>
<evidence type="ECO:0000256" key="2">
    <source>
        <dbReference type="ARBA" id="ARBA00022614"/>
    </source>
</evidence>
<dbReference type="InterPro" id="IPR032675">
    <property type="entry name" value="LRR_dom_sf"/>
</dbReference>
<dbReference type="FunCoup" id="A0A2K1QR37">
    <property type="interactions" value="127"/>
</dbReference>
<dbReference type="GO" id="GO:0031267">
    <property type="term" value="F:small GTPase binding"/>
    <property type="evidence" value="ECO:0007669"/>
    <property type="project" value="TreeGrafter"/>
</dbReference>
<keyword evidence="2" id="KW-0433">Leucine-rich repeat</keyword>
<dbReference type="EMBL" id="NKHZ01000050">
    <property type="protein sequence ID" value="PNS17547.1"/>
    <property type="molecule type" value="Genomic_DNA"/>
</dbReference>
<name>A0A2K1QR37_9PEZI</name>
<keyword evidence="3" id="KW-0677">Repeat</keyword>
<accession>A0A2K1QR37</accession>
<keyword evidence="6" id="KW-1185">Reference proteome</keyword>
<dbReference type="STRING" id="2082308.A0A2K1QR37"/>
<protein>
    <submittedName>
        <fullName evidence="5">Ran GTPase-activating protein 1</fullName>
    </submittedName>
</protein>
<dbReference type="AlphaFoldDB" id="A0A2K1QR37"/>
<dbReference type="Proteomes" id="UP000243797">
    <property type="component" value="Unassembled WGS sequence"/>
</dbReference>
<dbReference type="PANTHER" id="PTHR24113:SF12">
    <property type="entry name" value="RAN GTPASE-ACTIVATING PROTEIN 1"/>
    <property type="match status" value="1"/>
</dbReference>
<dbReference type="Gene3D" id="3.80.10.10">
    <property type="entry name" value="Ribonuclease Inhibitor"/>
    <property type="match status" value="1"/>
</dbReference>
<keyword evidence="1" id="KW-0343">GTPase activation</keyword>
<sequence>MSKIFSLEGKGLKLDTASDIEPHLQPLKDSSDVEEVRLQGNTLGIEACAALASVLSTKKSLRIANLADIFTSRLLSEIPPSLTSLLQACLSLPNLHTIDLSDNAFGLNTVEPLRPFLSQHVPLQHLILNNNGLGPAAGTLVAEALTLLAEKKAQARAEGRDVPDLETVVCGRNRLENGSMKAWAAAYTANSGVKEVRMTQDGIRQEGIVVLLREGLANCKGLETLDLQDNTFTKMGSAALAEVASGGAWVAMRELGLGDCLLSARGAVQIAKGLTTGNMKGLEVLRVQFNEFRKETLKLLAEGLGELPRLRRVEVNGNQFEEKDESLEKIREVLGSRREEAGEEEGEMWGIDELEDLEDEDSDEDDETEDEEDEEEEKILKEADAAEDEPAAAGEDKEVDELAAKLGKTGI</sequence>
<organism evidence="5 6">
    <name type="scientific">Sphaceloma murrayae</name>
    <dbReference type="NCBI Taxonomy" id="2082308"/>
    <lineage>
        <taxon>Eukaryota</taxon>
        <taxon>Fungi</taxon>
        <taxon>Dikarya</taxon>
        <taxon>Ascomycota</taxon>
        <taxon>Pezizomycotina</taxon>
        <taxon>Dothideomycetes</taxon>
        <taxon>Dothideomycetidae</taxon>
        <taxon>Myriangiales</taxon>
        <taxon>Elsinoaceae</taxon>
        <taxon>Sphaceloma</taxon>
    </lineage>
</organism>
<feature type="compositionally biased region" description="Basic and acidic residues" evidence="4">
    <location>
        <begin position="394"/>
        <end position="403"/>
    </location>
</feature>
<dbReference type="GO" id="GO:0005829">
    <property type="term" value="C:cytosol"/>
    <property type="evidence" value="ECO:0007669"/>
    <property type="project" value="TreeGrafter"/>
</dbReference>
<dbReference type="InParanoid" id="A0A2K1QR37"/>
<dbReference type="OrthoDB" id="184583at2759"/>
<dbReference type="SUPFAM" id="SSF52047">
    <property type="entry name" value="RNI-like"/>
    <property type="match status" value="1"/>
</dbReference>
<feature type="region of interest" description="Disordered" evidence="4">
    <location>
        <begin position="336"/>
        <end position="411"/>
    </location>
</feature>
<evidence type="ECO:0000256" key="3">
    <source>
        <dbReference type="ARBA" id="ARBA00022737"/>
    </source>
</evidence>
<gene>
    <name evidence="5" type="ORF">CAC42_8090</name>
</gene>
<evidence type="ECO:0000256" key="4">
    <source>
        <dbReference type="SAM" id="MobiDB-lite"/>
    </source>
</evidence>
<feature type="compositionally biased region" description="Acidic residues" evidence="4">
    <location>
        <begin position="341"/>
        <end position="377"/>
    </location>
</feature>